<evidence type="ECO:0000313" key="1">
    <source>
        <dbReference type="EMBL" id="MPC45145.1"/>
    </source>
</evidence>
<dbReference type="AlphaFoldDB" id="A0A5B7FI06"/>
<accession>A0A5B7FI06</accession>
<protein>
    <submittedName>
        <fullName evidence="1">Uncharacterized protein</fullName>
    </submittedName>
</protein>
<reference evidence="1 2" key="1">
    <citation type="submission" date="2019-05" db="EMBL/GenBank/DDBJ databases">
        <title>Another draft genome of Portunus trituberculatus and its Hox gene families provides insights of decapod evolution.</title>
        <authorList>
            <person name="Jeong J.-H."/>
            <person name="Song I."/>
            <person name="Kim S."/>
            <person name="Choi T."/>
            <person name="Kim D."/>
            <person name="Ryu S."/>
            <person name="Kim W."/>
        </authorList>
    </citation>
    <scope>NUCLEOTIDE SEQUENCE [LARGE SCALE GENOMIC DNA]</scope>
    <source>
        <tissue evidence="1">Muscle</tissue>
    </source>
</reference>
<dbReference type="EMBL" id="VSRR010006589">
    <property type="protein sequence ID" value="MPC45145.1"/>
    <property type="molecule type" value="Genomic_DNA"/>
</dbReference>
<keyword evidence="2" id="KW-1185">Reference proteome</keyword>
<comment type="caution">
    <text evidence="1">The sequence shown here is derived from an EMBL/GenBank/DDBJ whole genome shotgun (WGS) entry which is preliminary data.</text>
</comment>
<sequence>MWTRKWLARSEESSQYGRLLRELFLEQWFSTRGPGMRRVDGPKPS</sequence>
<gene>
    <name evidence="1" type="ORF">E2C01_038831</name>
</gene>
<name>A0A5B7FI06_PORTR</name>
<evidence type="ECO:0000313" key="2">
    <source>
        <dbReference type="Proteomes" id="UP000324222"/>
    </source>
</evidence>
<proteinExistence type="predicted"/>
<organism evidence="1 2">
    <name type="scientific">Portunus trituberculatus</name>
    <name type="common">Swimming crab</name>
    <name type="synonym">Neptunus trituberculatus</name>
    <dbReference type="NCBI Taxonomy" id="210409"/>
    <lineage>
        <taxon>Eukaryota</taxon>
        <taxon>Metazoa</taxon>
        <taxon>Ecdysozoa</taxon>
        <taxon>Arthropoda</taxon>
        <taxon>Crustacea</taxon>
        <taxon>Multicrustacea</taxon>
        <taxon>Malacostraca</taxon>
        <taxon>Eumalacostraca</taxon>
        <taxon>Eucarida</taxon>
        <taxon>Decapoda</taxon>
        <taxon>Pleocyemata</taxon>
        <taxon>Brachyura</taxon>
        <taxon>Eubrachyura</taxon>
        <taxon>Portunoidea</taxon>
        <taxon>Portunidae</taxon>
        <taxon>Portuninae</taxon>
        <taxon>Portunus</taxon>
    </lineage>
</organism>
<dbReference type="Proteomes" id="UP000324222">
    <property type="component" value="Unassembled WGS sequence"/>
</dbReference>